<dbReference type="InterPro" id="IPR042099">
    <property type="entry name" value="ANL_N_sf"/>
</dbReference>
<dbReference type="InterPro" id="IPR012728">
    <property type="entry name" value="Pls/PosA_C"/>
</dbReference>
<dbReference type="PANTHER" id="PTHR45527">
    <property type="entry name" value="NONRIBOSOMAL PEPTIDE SYNTHETASE"/>
    <property type="match status" value="1"/>
</dbReference>
<dbReference type="Gene3D" id="2.160.10.10">
    <property type="entry name" value="Hexapeptide repeat proteins"/>
    <property type="match status" value="2"/>
</dbReference>
<evidence type="ECO:0000313" key="7">
    <source>
        <dbReference type="Proteomes" id="UP001596004"/>
    </source>
</evidence>
<dbReference type="Proteomes" id="UP001596004">
    <property type="component" value="Unassembled WGS sequence"/>
</dbReference>
<dbReference type="InterPro" id="IPR011004">
    <property type="entry name" value="Trimer_LpxA-like_sf"/>
</dbReference>
<comment type="caution">
    <text evidence="6">The sequence shown here is derived from an EMBL/GenBank/DDBJ whole genome shotgun (WGS) entry which is preliminary data.</text>
</comment>
<dbReference type="PROSITE" id="PS00455">
    <property type="entry name" value="AMP_BINDING"/>
    <property type="match status" value="1"/>
</dbReference>
<feature type="transmembrane region" description="Helical" evidence="4">
    <location>
        <begin position="941"/>
        <end position="963"/>
    </location>
</feature>
<dbReference type="PANTHER" id="PTHR45527:SF1">
    <property type="entry name" value="FATTY ACID SYNTHASE"/>
    <property type="match status" value="1"/>
</dbReference>
<dbReference type="SUPFAM" id="SSF47336">
    <property type="entry name" value="ACP-like"/>
    <property type="match status" value="1"/>
</dbReference>
<organism evidence="6 7">
    <name type="scientific">Sphaerisporangium dianthi</name>
    <dbReference type="NCBI Taxonomy" id="1436120"/>
    <lineage>
        <taxon>Bacteria</taxon>
        <taxon>Bacillati</taxon>
        <taxon>Actinomycetota</taxon>
        <taxon>Actinomycetes</taxon>
        <taxon>Streptosporangiales</taxon>
        <taxon>Streptosporangiaceae</taxon>
        <taxon>Sphaerisporangium</taxon>
    </lineage>
</organism>
<evidence type="ECO:0000256" key="1">
    <source>
        <dbReference type="ARBA" id="ARBA00022450"/>
    </source>
</evidence>
<proteinExistence type="predicted"/>
<feature type="transmembrane region" description="Helical" evidence="4">
    <location>
        <begin position="740"/>
        <end position="763"/>
    </location>
</feature>
<keyword evidence="4" id="KW-0812">Transmembrane</keyword>
<dbReference type="Gene3D" id="3.30.300.30">
    <property type="match status" value="1"/>
</dbReference>
<dbReference type="InterPro" id="IPR020845">
    <property type="entry name" value="AMP-binding_CS"/>
</dbReference>
<dbReference type="NCBIfam" id="TIGR02353">
    <property type="entry name" value="NRPS_term_dom"/>
    <property type="match status" value="1"/>
</dbReference>
<dbReference type="Pfam" id="PF00501">
    <property type="entry name" value="AMP-binding"/>
    <property type="match status" value="1"/>
</dbReference>
<evidence type="ECO:0000256" key="2">
    <source>
        <dbReference type="ARBA" id="ARBA00022553"/>
    </source>
</evidence>
<dbReference type="InterPro" id="IPR010071">
    <property type="entry name" value="AA_adenyl_dom"/>
</dbReference>
<dbReference type="SMART" id="SM00823">
    <property type="entry name" value="PKS_PP"/>
    <property type="match status" value="1"/>
</dbReference>
<dbReference type="CDD" id="cd05930">
    <property type="entry name" value="A_NRPS"/>
    <property type="match status" value="1"/>
</dbReference>
<sequence length="1386" mass="149633">MTRQAEVRDAGRADPRRGNAPAGHVLIGAGGPQAALRRDGERLDHLFEELCDRLRATGEHARTAVDAAEVTLTYDELDARANRLARHLLKQGAQPGERIALVFDRAVCSYVGMLAALKINAAYVPLDAGFPADRLAYIARDAGVRTVLSLSHLRDRLEHLDAAVLCLDEVEPLIEAEDGRRLTGEERGEPAGELCYIVYTSGTTGRPKGVAVEHASICNFVRVAVDAYGLAPGDRVYQGMTIAFDFSVEEIWVPLLSGATLVPRPPGATLLGRDLSGFLRDRKVTALCCVPTLLATLDEDLPGLRFLLVSGEACPADLVRRWHRPGRRFLNVYGPTEATVTATWAELDPARPVTLGVPLPTYAVAILDPAGPRALPPGELGEIGIAGVGLARGYVNRDDLTERAFIPDFLGIPGNPSGRIYRTGDLGRINDDGEIEYHGRIDTQVQINGYRVELSEIESVLLQVPGVAQAVVDTFEPEPGVVELVAYYSARDDGPGVDAERIYRELRGRLPGYMIPAYLEPLPGIPMLLSTKADRKNLPPPSGPRGLSTARPYVAPSTAAESTLADVLADVAGVEQVSVDSHFFDELGANSLLMTRFCARVRERADLPPVSIKDVYLHPTVRDLARVLTAGAAAASGHATEAPPATAPVRASTAGYLLCGLLQALLFLGYSFLGALLLARCYRWVSGATGTAEIYARSAAAGAAFFVTLCAVPIAAKWTLVGRWKPGAVRVWSLAYLRFWTVKTLVRTSPLAMFAGSPLYVLYLRALGARIGPGTLILSRNVPVCTDLLTIGGGTVIRKDSFFTCYRARAGVIETGPVTIGEDAFVGERTVIDIGASIGDRAQLGHSSSLQSAQAVPDGERWHGSPAQPAATDYLALERARCGRWRTTRFGAMQLLTILGVYLPLGIGGLHWLGTRFPVLAELADTTRPRDLTAWPAYRDAVAASLVVYFGGLAAGFAFLATVPRLLRRALREGRDYPLYGFHYWAHRAVARVTNTQVFTHLFGDSSWIVHYLRCLGYDLSKVEQTGSNFGLQHKHESPHLATVGSGTMVSDGLSIVNADFSAGAFRLSRATIGAHTFVGNDIAYPAQSRTGDNCLLATKVMLPIDGPLRQDVGLLGSPCFEIPRSVQRDTRFDHLKTGEELRRRLAAKTRHNTVTIALYLVSRWLHVLGLILLAMAAARLYGAVGAPAIAAGIAGAVVFTLAYFVLAERLATGFRALAPRFCSIYQPYYWWHERMWKLTNPLYLDMLNGTPYKNLAWRLAGVRIGRRVFDDGCYIPERTLVTVGDDCTLAQKSLIQAHSLEDGTFKSDHIAIGAGCSLGTNALVHYGVRMGDGAVLDADSFLMKGEEVAPRAHWRGNPAVHLASAAPPAGPSGGADRGEIALARE</sequence>
<feature type="transmembrane region" description="Helical" evidence="4">
    <location>
        <begin position="654"/>
        <end position="678"/>
    </location>
</feature>
<feature type="compositionally biased region" description="Basic and acidic residues" evidence="3">
    <location>
        <begin position="1377"/>
        <end position="1386"/>
    </location>
</feature>
<feature type="transmembrane region" description="Helical" evidence="4">
    <location>
        <begin position="1154"/>
        <end position="1179"/>
    </location>
</feature>
<evidence type="ECO:0000259" key="5">
    <source>
        <dbReference type="PROSITE" id="PS50075"/>
    </source>
</evidence>
<keyword evidence="1" id="KW-0596">Phosphopantetheine</keyword>
<dbReference type="Pfam" id="PF00550">
    <property type="entry name" value="PP-binding"/>
    <property type="match status" value="1"/>
</dbReference>
<evidence type="ECO:0000313" key="6">
    <source>
        <dbReference type="EMBL" id="MFC4529914.1"/>
    </source>
</evidence>
<dbReference type="SUPFAM" id="SSF51161">
    <property type="entry name" value="Trimeric LpxA-like enzymes"/>
    <property type="match status" value="2"/>
</dbReference>
<dbReference type="RefSeq" id="WP_380836986.1">
    <property type="nucleotide sequence ID" value="NZ_JBHSFP010000002.1"/>
</dbReference>
<feature type="compositionally biased region" description="Basic and acidic residues" evidence="3">
    <location>
        <begin position="1"/>
        <end position="17"/>
    </location>
</feature>
<protein>
    <submittedName>
        <fullName evidence="6">Pls/PosA family non-ribosomal peptide synthetase</fullName>
    </submittedName>
</protein>
<dbReference type="Gene3D" id="1.10.1200.10">
    <property type="entry name" value="ACP-like"/>
    <property type="match status" value="1"/>
</dbReference>
<keyword evidence="2" id="KW-0597">Phosphoprotein</keyword>
<feature type="transmembrane region" description="Helical" evidence="4">
    <location>
        <begin position="890"/>
        <end position="913"/>
    </location>
</feature>
<dbReference type="EMBL" id="JBHSFP010000002">
    <property type="protein sequence ID" value="MFC4529914.1"/>
    <property type="molecule type" value="Genomic_DNA"/>
</dbReference>
<feature type="transmembrane region" description="Helical" evidence="4">
    <location>
        <begin position="1185"/>
        <end position="1207"/>
    </location>
</feature>
<dbReference type="SUPFAM" id="SSF56801">
    <property type="entry name" value="Acetyl-CoA synthetase-like"/>
    <property type="match status" value="1"/>
</dbReference>
<dbReference type="Gene3D" id="3.40.50.12780">
    <property type="entry name" value="N-terminal domain of ligase-like"/>
    <property type="match status" value="1"/>
</dbReference>
<feature type="transmembrane region" description="Helical" evidence="4">
    <location>
        <begin position="699"/>
        <end position="720"/>
    </location>
</feature>
<name>A0ABV9C9W5_9ACTN</name>
<accession>A0ABV9C9W5</accession>
<dbReference type="NCBIfam" id="TIGR01733">
    <property type="entry name" value="AA-adenyl-dom"/>
    <property type="match status" value="1"/>
</dbReference>
<keyword evidence="4" id="KW-1133">Transmembrane helix</keyword>
<keyword evidence="4" id="KW-0472">Membrane</keyword>
<keyword evidence="7" id="KW-1185">Reference proteome</keyword>
<feature type="region of interest" description="Disordered" evidence="3">
    <location>
        <begin position="1364"/>
        <end position="1386"/>
    </location>
</feature>
<feature type="region of interest" description="Disordered" evidence="3">
    <location>
        <begin position="1"/>
        <end position="25"/>
    </location>
</feature>
<dbReference type="PROSITE" id="PS50075">
    <property type="entry name" value="CARRIER"/>
    <property type="match status" value="1"/>
</dbReference>
<dbReference type="Pfam" id="PF14602">
    <property type="entry name" value="Hexapep_2"/>
    <property type="match status" value="2"/>
</dbReference>
<dbReference type="InterPro" id="IPR020806">
    <property type="entry name" value="PKS_PP-bd"/>
</dbReference>
<dbReference type="InterPro" id="IPR001451">
    <property type="entry name" value="Hexapep"/>
</dbReference>
<dbReference type="InterPro" id="IPR000873">
    <property type="entry name" value="AMP-dep_synth/lig_dom"/>
</dbReference>
<feature type="domain" description="Carrier" evidence="5">
    <location>
        <begin position="555"/>
        <end position="632"/>
    </location>
</feature>
<dbReference type="InterPro" id="IPR045851">
    <property type="entry name" value="AMP-bd_C_sf"/>
</dbReference>
<dbReference type="InterPro" id="IPR036736">
    <property type="entry name" value="ACP-like_sf"/>
</dbReference>
<gene>
    <name evidence="6" type="ORF">ACFO60_03980</name>
</gene>
<reference evidence="7" key="1">
    <citation type="journal article" date="2019" name="Int. J. Syst. Evol. Microbiol.">
        <title>The Global Catalogue of Microorganisms (GCM) 10K type strain sequencing project: providing services to taxonomists for standard genome sequencing and annotation.</title>
        <authorList>
            <consortium name="The Broad Institute Genomics Platform"/>
            <consortium name="The Broad Institute Genome Sequencing Center for Infectious Disease"/>
            <person name="Wu L."/>
            <person name="Ma J."/>
        </authorList>
    </citation>
    <scope>NUCLEOTIDE SEQUENCE [LARGE SCALE GENOMIC DNA]</scope>
    <source>
        <strain evidence="7">CGMCC 4.7132</strain>
    </source>
</reference>
<dbReference type="InterPro" id="IPR009081">
    <property type="entry name" value="PP-bd_ACP"/>
</dbReference>
<evidence type="ECO:0000256" key="4">
    <source>
        <dbReference type="SAM" id="Phobius"/>
    </source>
</evidence>
<evidence type="ECO:0000256" key="3">
    <source>
        <dbReference type="SAM" id="MobiDB-lite"/>
    </source>
</evidence>